<dbReference type="Pfam" id="PF13276">
    <property type="entry name" value="HTH_21"/>
    <property type="match status" value="1"/>
</dbReference>
<dbReference type="PANTHER" id="PTHR46889:SF4">
    <property type="entry name" value="TRANSPOSASE INSO FOR INSERTION SEQUENCE ELEMENT IS911B-RELATED"/>
    <property type="match status" value="1"/>
</dbReference>
<dbReference type="Pfam" id="PF13333">
    <property type="entry name" value="rve_2"/>
    <property type="match status" value="1"/>
</dbReference>
<dbReference type="AlphaFoldDB" id="A0A6J4QYT0"/>
<dbReference type="InterPro" id="IPR036397">
    <property type="entry name" value="RNaseH_sf"/>
</dbReference>
<feature type="domain" description="Integrase catalytic" evidence="2">
    <location>
        <begin position="123"/>
        <end position="287"/>
    </location>
</feature>
<dbReference type="GO" id="GO:0015074">
    <property type="term" value="P:DNA integration"/>
    <property type="evidence" value="ECO:0007669"/>
    <property type="project" value="InterPro"/>
</dbReference>
<dbReference type="Pfam" id="PF00665">
    <property type="entry name" value="rve"/>
    <property type="match status" value="1"/>
</dbReference>
<dbReference type="InterPro" id="IPR012337">
    <property type="entry name" value="RNaseH-like_sf"/>
</dbReference>
<name>A0A6J4QYT0_9ACTN</name>
<accession>A0A6J4QYT0</accession>
<dbReference type="SUPFAM" id="SSF53098">
    <property type="entry name" value="Ribonuclease H-like"/>
    <property type="match status" value="1"/>
</dbReference>
<sequence>MSIFRFIDAEKASYPVTALCRMLGVSKSGYYAWRSRPPSERRRRDALLIEKIRQIHSRSRETYGYPRVHAELRSLGVRCERRRVARLTRAEGLWGCVRGKKRRTTRRDPRAAPAPDLLRGDFVAAQPNRVWLADITYVPTRGGFLYLAFILDVHSRRIVGWSMDSHMGTELVVGALEMAVWRRKPSAGLLVHHSDRGVQYTAISFGKRLEEVGIVPSMGRTGTALDNAMAESFIATLKTELVHRRRFPDREVARSAIFEYLEGFYNRRRLHSALSYRSPMSYEEATMEGVAVA</sequence>
<dbReference type="NCBIfam" id="NF033516">
    <property type="entry name" value="transpos_IS3"/>
    <property type="match status" value="1"/>
</dbReference>
<protein>
    <submittedName>
        <fullName evidence="3">Mobile element protein</fullName>
    </submittedName>
</protein>
<dbReference type="EMBL" id="CADCVD010000120">
    <property type="protein sequence ID" value="CAA9451893.1"/>
    <property type="molecule type" value="Genomic_DNA"/>
</dbReference>
<comment type="function">
    <text evidence="1">Involved in the transposition of the insertion sequence.</text>
</comment>
<dbReference type="InterPro" id="IPR050900">
    <property type="entry name" value="Transposase_IS3/IS150/IS904"/>
</dbReference>
<dbReference type="PROSITE" id="PS50994">
    <property type="entry name" value="INTEGRASE"/>
    <property type="match status" value="1"/>
</dbReference>
<organism evidence="3">
    <name type="scientific">uncultured Rubrobacteraceae bacterium</name>
    <dbReference type="NCBI Taxonomy" id="349277"/>
    <lineage>
        <taxon>Bacteria</taxon>
        <taxon>Bacillati</taxon>
        <taxon>Actinomycetota</taxon>
        <taxon>Rubrobacteria</taxon>
        <taxon>Rubrobacterales</taxon>
        <taxon>Rubrobacteraceae</taxon>
        <taxon>environmental samples</taxon>
    </lineage>
</organism>
<evidence type="ECO:0000313" key="3">
    <source>
        <dbReference type="EMBL" id="CAA9451893.1"/>
    </source>
</evidence>
<dbReference type="InterPro" id="IPR001584">
    <property type="entry name" value="Integrase_cat-core"/>
</dbReference>
<evidence type="ECO:0000259" key="2">
    <source>
        <dbReference type="PROSITE" id="PS50994"/>
    </source>
</evidence>
<dbReference type="InterPro" id="IPR048020">
    <property type="entry name" value="Transpos_IS3"/>
</dbReference>
<dbReference type="GO" id="GO:0003676">
    <property type="term" value="F:nucleic acid binding"/>
    <property type="evidence" value="ECO:0007669"/>
    <property type="project" value="InterPro"/>
</dbReference>
<dbReference type="Gene3D" id="3.30.420.10">
    <property type="entry name" value="Ribonuclease H-like superfamily/Ribonuclease H"/>
    <property type="match status" value="1"/>
</dbReference>
<gene>
    <name evidence="3" type="ORF">AVDCRST_MAG37-2437</name>
</gene>
<evidence type="ECO:0000256" key="1">
    <source>
        <dbReference type="ARBA" id="ARBA00002286"/>
    </source>
</evidence>
<dbReference type="PANTHER" id="PTHR46889">
    <property type="entry name" value="TRANSPOSASE INSF FOR INSERTION SEQUENCE IS3B-RELATED"/>
    <property type="match status" value="1"/>
</dbReference>
<proteinExistence type="predicted"/>
<dbReference type="InterPro" id="IPR025948">
    <property type="entry name" value="HTH-like_dom"/>
</dbReference>
<reference evidence="3" key="1">
    <citation type="submission" date="2020-02" db="EMBL/GenBank/DDBJ databases">
        <authorList>
            <person name="Meier V. D."/>
        </authorList>
    </citation>
    <scope>NUCLEOTIDE SEQUENCE</scope>
    <source>
        <strain evidence="3">AVDCRST_MAG37</strain>
    </source>
</reference>